<organism evidence="2">
    <name type="scientific">uncultured Caudovirales phage</name>
    <dbReference type="NCBI Taxonomy" id="2100421"/>
    <lineage>
        <taxon>Viruses</taxon>
        <taxon>Duplodnaviria</taxon>
        <taxon>Heunggongvirae</taxon>
        <taxon>Uroviricota</taxon>
        <taxon>Caudoviricetes</taxon>
        <taxon>Peduoviridae</taxon>
        <taxon>Maltschvirus</taxon>
        <taxon>Maltschvirus maltsch</taxon>
    </lineage>
</organism>
<protein>
    <submittedName>
        <fullName evidence="2">Uncharacterized protein</fullName>
    </submittedName>
</protein>
<accession>A0A6J5NCC2</accession>
<dbReference type="EMBL" id="LR796441">
    <property type="protein sequence ID" value="CAB4144964.1"/>
    <property type="molecule type" value="Genomic_DNA"/>
</dbReference>
<reference evidence="2" key="1">
    <citation type="submission" date="2020-04" db="EMBL/GenBank/DDBJ databases">
        <authorList>
            <person name="Chiriac C."/>
            <person name="Salcher M."/>
            <person name="Ghai R."/>
            <person name="Kavagutti S V."/>
        </authorList>
    </citation>
    <scope>NUCLEOTIDE SEQUENCE</scope>
</reference>
<proteinExistence type="predicted"/>
<evidence type="ECO:0000313" key="2">
    <source>
        <dbReference type="EMBL" id="CAB4155596.1"/>
    </source>
</evidence>
<gene>
    <name evidence="1" type="ORF">UFOVP467_24</name>
    <name evidence="2" type="ORF">UFOVP657_10</name>
</gene>
<evidence type="ECO:0000313" key="1">
    <source>
        <dbReference type="EMBL" id="CAB4144964.1"/>
    </source>
</evidence>
<sequence>MKDKETWYHRKINLDDGWVISIICKDHVSIGYREHLFECALISPTDGVDDKSVTGYLDFDDVAKYIRKAKKKHNDTINTTQD</sequence>
<name>A0A6J5NCC2_9CAUD</name>
<dbReference type="EMBL" id="LR796634">
    <property type="protein sequence ID" value="CAB4155596.1"/>
    <property type="molecule type" value="Genomic_DNA"/>
</dbReference>